<evidence type="ECO:0000256" key="1">
    <source>
        <dbReference type="ARBA" id="ARBA00004141"/>
    </source>
</evidence>
<reference evidence="10" key="1">
    <citation type="journal article" date="2012" name="Mol. Plant Microbe Interact.">
        <title>A highly conserved effector in Fusarium oxysporum is required for full virulence on Arabidopsis.</title>
        <authorList>
            <person name="Thatcher L.F."/>
            <person name="Gardiner D.M."/>
            <person name="Kazan K."/>
            <person name="Manners J."/>
        </authorList>
    </citation>
    <scope>NUCLEOTIDE SEQUENCE [LARGE SCALE GENOMIC DNA]</scope>
    <source>
        <strain evidence="10">Fo5176</strain>
    </source>
</reference>
<feature type="compositionally biased region" description="Low complexity" evidence="7">
    <location>
        <begin position="314"/>
        <end position="329"/>
    </location>
</feature>
<evidence type="ECO:0000256" key="4">
    <source>
        <dbReference type="ARBA" id="ARBA00022989"/>
    </source>
</evidence>
<comment type="caution">
    <text evidence="10">The sequence shown here is derived from an EMBL/GenBank/DDBJ whole genome shotgun (WGS) entry which is preliminary data.</text>
</comment>
<gene>
    <name evidence="10" type="ORF">FOXB_15314</name>
</gene>
<feature type="transmembrane region" description="Helical" evidence="8">
    <location>
        <begin position="355"/>
        <end position="382"/>
    </location>
</feature>
<keyword evidence="5 8" id="KW-0472">Membrane</keyword>
<dbReference type="InterPro" id="IPR011701">
    <property type="entry name" value="MFS"/>
</dbReference>
<sequence length="564" mass="61407">MTILQGRSASTSTSSSCLSLDELNKDKTHQRSSTESLAGTEGVITQEPATWRNMPNKSQLAVIAAARITELLSERSQATYMFYQLQSFAPQGEASDGQVVSQAGILMASWAAAQSIMAVWWGRAADSPRLGRKSVLLIGLSGTAISGLGTGFAQSFNQVLLLKVLAGGLNTNMGIFRTMIGETTDPRFESRAFLLLPMCFSIGEVLGPLLGGFLADPSTSSDSNVFAWMARFPFVLPNLICALFILISALIITLWLDETHPSLRWSGQDQGRKIGRWITKRLCSIFSKDKRYERLPARDEEELAAYPKAYEASGNSMDSRLSSDSTNSSVTPVDTQPTLQSQDNTKLRRLLNWRVAITLLTHFILVLHISAFNTSILSFLSAQRAEASQTVFSLHLAGGVGLSLYKVGLAVALLGFIGLSTQVLIYPFVTTKLGSFTSYKTFLPLAGLGYFFLPFMIILPNDSWMLWLVLFLLLGSHALSRTFAQPGMIILVNKCAPDPRLCATIHGMALSIGSMARILGPFGSGWALKLGLENNMVGVVWWCMAFAVGVNWILLSTLPSLDSS</sequence>
<feature type="transmembrane region" description="Helical" evidence="8">
    <location>
        <begin position="402"/>
        <end position="429"/>
    </location>
</feature>
<dbReference type="Pfam" id="PF07690">
    <property type="entry name" value="MFS_1"/>
    <property type="match status" value="1"/>
</dbReference>
<name>F9G9I2_FUSOF</name>
<feature type="transmembrane region" description="Helical" evidence="8">
    <location>
        <begin position="235"/>
        <end position="256"/>
    </location>
</feature>
<protein>
    <recommendedName>
        <fullName evidence="9">Major facilitator superfamily (MFS) profile domain-containing protein</fullName>
    </recommendedName>
</protein>
<feature type="transmembrane region" description="Helical" evidence="8">
    <location>
        <begin position="103"/>
        <end position="122"/>
    </location>
</feature>
<evidence type="ECO:0000256" key="5">
    <source>
        <dbReference type="ARBA" id="ARBA00023136"/>
    </source>
</evidence>
<feature type="transmembrane region" description="Helical" evidence="8">
    <location>
        <begin position="192"/>
        <end position="215"/>
    </location>
</feature>
<evidence type="ECO:0000256" key="2">
    <source>
        <dbReference type="ARBA" id="ARBA00022448"/>
    </source>
</evidence>
<evidence type="ECO:0000256" key="3">
    <source>
        <dbReference type="ARBA" id="ARBA00022692"/>
    </source>
</evidence>
<dbReference type="InterPro" id="IPR001958">
    <property type="entry name" value="Tet-R_TetA/multi-R_MdtG-like"/>
</dbReference>
<evidence type="ECO:0000256" key="7">
    <source>
        <dbReference type="SAM" id="MobiDB-lite"/>
    </source>
</evidence>
<dbReference type="SUPFAM" id="SSF103473">
    <property type="entry name" value="MFS general substrate transporter"/>
    <property type="match status" value="1"/>
</dbReference>
<dbReference type="Gene3D" id="1.20.1250.20">
    <property type="entry name" value="MFS general substrate transporter like domains"/>
    <property type="match status" value="1"/>
</dbReference>
<feature type="transmembrane region" description="Helical" evidence="8">
    <location>
        <begin position="501"/>
        <end position="519"/>
    </location>
</feature>
<evidence type="ECO:0000259" key="9">
    <source>
        <dbReference type="PROSITE" id="PS50850"/>
    </source>
</evidence>
<evidence type="ECO:0000256" key="8">
    <source>
        <dbReference type="SAM" id="Phobius"/>
    </source>
</evidence>
<dbReference type="EMBL" id="AFQF01003760">
    <property type="protein sequence ID" value="EGU74175.1"/>
    <property type="molecule type" value="Genomic_DNA"/>
</dbReference>
<comment type="subcellular location">
    <subcellularLocation>
        <location evidence="1">Membrane</location>
        <topology evidence="1">Multi-pass membrane protein</topology>
    </subcellularLocation>
</comment>
<keyword evidence="2" id="KW-0813">Transport</keyword>
<dbReference type="PANTHER" id="PTHR23504">
    <property type="entry name" value="MAJOR FACILITATOR SUPERFAMILY DOMAIN-CONTAINING PROTEIN 10"/>
    <property type="match status" value="1"/>
</dbReference>
<dbReference type="InterPro" id="IPR036259">
    <property type="entry name" value="MFS_trans_sf"/>
</dbReference>
<feature type="transmembrane region" description="Helical" evidence="8">
    <location>
        <begin position="441"/>
        <end position="458"/>
    </location>
</feature>
<organism evidence="10">
    <name type="scientific">Fusarium oxysporum (strain Fo5176)</name>
    <name type="common">Fusarium vascular wilt</name>
    <dbReference type="NCBI Taxonomy" id="660025"/>
    <lineage>
        <taxon>Eukaryota</taxon>
        <taxon>Fungi</taxon>
        <taxon>Dikarya</taxon>
        <taxon>Ascomycota</taxon>
        <taxon>Pezizomycotina</taxon>
        <taxon>Sordariomycetes</taxon>
        <taxon>Hypocreomycetidae</taxon>
        <taxon>Hypocreales</taxon>
        <taxon>Nectriaceae</taxon>
        <taxon>Fusarium</taxon>
        <taxon>Fusarium oxysporum species complex</taxon>
    </lineage>
</organism>
<feature type="transmembrane region" description="Helical" evidence="8">
    <location>
        <begin position="134"/>
        <end position="153"/>
    </location>
</feature>
<feature type="transmembrane region" description="Helical" evidence="8">
    <location>
        <begin position="159"/>
        <end position="180"/>
    </location>
</feature>
<dbReference type="PROSITE" id="PS50850">
    <property type="entry name" value="MFS"/>
    <property type="match status" value="1"/>
</dbReference>
<feature type="transmembrane region" description="Helical" evidence="8">
    <location>
        <begin position="539"/>
        <end position="558"/>
    </location>
</feature>
<dbReference type="PRINTS" id="PR01035">
    <property type="entry name" value="TCRTETA"/>
</dbReference>
<accession>F9G9I2</accession>
<evidence type="ECO:0000256" key="6">
    <source>
        <dbReference type="ARBA" id="ARBA00023180"/>
    </source>
</evidence>
<proteinExistence type="predicted"/>
<dbReference type="GO" id="GO:0016020">
    <property type="term" value="C:membrane"/>
    <property type="evidence" value="ECO:0007669"/>
    <property type="project" value="UniProtKB-SubCell"/>
</dbReference>
<feature type="domain" description="Major facilitator superfamily (MFS) profile" evidence="9">
    <location>
        <begin position="62"/>
        <end position="564"/>
    </location>
</feature>
<keyword evidence="3 8" id="KW-0812">Transmembrane</keyword>
<dbReference type="GO" id="GO:0022857">
    <property type="term" value="F:transmembrane transporter activity"/>
    <property type="evidence" value="ECO:0007669"/>
    <property type="project" value="InterPro"/>
</dbReference>
<feature type="compositionally biased region" description="Low complexity" evidence="7">
    <location>
        <begin position="8"/>
        <end position="20"/>
    </location>
</feature>
<evidence type="ECO:0000313" key="10">
    <source>
        <dbReference type="EMBL" id="EGU74175.1"/>
    </source>
</evidence>
<keyword evidence="6" id="KW-0325">Glycoprotein</keyword>
<keyword evidence="4 8" id="KW-1133">Transmembrane helix</keyword>
<dbReference type="PANTHER" id="PTHR23504:SF6">
    <property type="entry name" value="MULTIDRUG TRANSPORTER, PUTATIVE (AFU_ORTHOLOGUE AFUA_4G08740)-RELATED"/>
    <property type="match status" value="1"/>
</dbReference>
<feature type="region of interest" description="Disordered" evidence="7">
    <location>
        <begin position="1"/>
        <end position="49"/>
    </location>
</feature>
<feature type="transmembrane region" description="Helical" evidence="8">
    <location>
        <begin position="464"/>
        <end position="480"/>
    </location>
</feature>
<dbReference type="OrthoDB" id="10262656at2759"/>
<dbReference type="InterPro" id="IPR020846">
    <property type="entry name" value="MFS_dom"/>
</dbReference>
<dbReference type="AlphaFoldDB" id="F9G9I2"/>
<feature type="region of interest" description="Disordered" evidence="7">
    <location>
        <begin position="314"/>
        <end position="341"/>
    </location>
</feature>
<feature type="compositionally biased region" description="Polar residues" evidence="7">
    <location>
        <begin position="330"/>
        <end position="341"/>
    </location>
</feature>